<reference evidence="1 2" key="1">
    <citation type="submission" date="2011-01" db="EMBL/GenBank/DDBJ databases">
        <title>Whole genome sequence of Amphibacillus xylinus NBRC 15112.</title>
        <authorList>
            <person name="Nakazawa H."/>
            <person name="Katano Y."/>
            <person name="Nakamura S."/>
            <person name="Sasagawa M."/>
            <person name="Fukada J."/>
            <person name="Arai T."/>
            <person name="Sasakura N."/>
            <person name="Mochizuki D."/>
            <person name="Hosoyama A."/>
            <person name="Harada K."/>
            <person name="Horikawa H."/>
            <person name="Kato Y."/>
            <person name="Harada T."/>
            <person name="Sasaki K."/>
            <person name="Sekiguchi M."/>
            <person name="Hodoyama M."/>
            <person name="Nishiko R."/>
            <person name="Narita H."/>
            <person name="Hanamaki A."/>
            <person name="Hata C."/>
            <person name="Konno Y."/>
            <person name="Niimura Y."/>
            <person name="Yamazaki S."/>
            <person name="Fujita N."/>
        </authorList>
    </citation>
    <scope>NUCLEOTIDE SEQUENCE [LARGE SCALE GENOMIC DNA]</scope>
    <source>
        <strain evidence="2">ATCC 51415 / DSM 6626 / JCM 7361 / LMG 17667 / NBRC 15112 / Ep01</strain>
    </source>
</reference>
<gene>
    <name evidence="1" type="ordered locus">AXY_07160</name>
</gene>
<name>K0J6S5_AMPXN</name>
<evidence type="ECO:0000313" key="2">
    <source>
        <dbReference type="Proteomes" id="UP000006294"/>
    </source>
</evidence>
<protein>
    <recommendedName>
        <fullName evidence="3">Bacteriocin</fullName>
    </recommendedName>
</protein>
<dbReference type="RefSeq" id="WP_015009453.1">
    <property type="nucleotide sequence ID" value="NC_018704.1"/>
</dbReference>
<dbReference type="STRING" id="698758.AXY_07160"/>
<dbReference type="HOGENOM" id="CLU_2969136_0_0_9"/>
<dbReference type="Proteomes" id="UP000006294">
    <property type="component" value="Chromosome"/>
</dbReference>
<dbReference type="OrthoDB" id="2237195at2"/>
<dbReference type="NCBIfam" id="TIGR03949">
    <property type="entry name" value="bact_IIb_cerein"/>
    <property type="match status" value="1"/>
</dbReference>
<evidence type="ECO:0000313" key="1">
    <source>
        <dbReference type="EMBL" id="BAM46848.1"/>
    </source>
</evidence>
<sequence length="58" mass="5919">MELALNNRFTELSKNELEVVDGGFFGPTLFVIWGVKVTVGHCLAAGAAVGIAAGAAAN</sequence>
<organism evidence="1 2">
    <name type="scientific">Amphibacillus xylanus (strain ATCC 51415 / DSM 6626 / JCM 7361 / LMG 17667 / NBRC 15112 / Ep01)</name>
    <dbReference type="NCBI Taxonomy" id="698758"/>
    <lineage>
        <taxon>Bacteria</taxon>
        <taxon>Bacillati</taxon>
        <taxon>Bacillota</taxon>
        <taxon>Bacilli</taxon>
        <taxon>Bacillales</taxon>
        <taxon>Bacillaceae</taxon>
        <taxon>Amphibacillus</taxon>
    </lineage>
</organism>
<evidence type="ECO:0008006" key="3">
    <source>
        <dbReference type="Google" id="ProtNLM"/>
    </source>
</evidence>
<dbReference type="InterPro" id="IPR023991">
    <property type="entry name" value="Bacteriocin_IIb_lactobn/cerein"/>
</dbReference>
<dbReference type="EMBL" id="AP012050">
    <property type="protein sequence ID" value="BAM46848.1"/>
    <property type="molecule type" value="Genomic_DNA"/>
</dbReference>
<dbReference type="KEGG" id="axl:AXY_07160"/>
<keyword evidence="2" id="KW-1185">Reference proteome</keyword>
<accession>K0J6S5</accession>
<proteinExistence type="predicted"/>
<dbReference type="AlphaFoldDB" id="K0J6S5"/>